<evidence type="ECO:0000259" key="2">
    <source>
        <dbReference type="PROSITE" id="PS50943"/>
    </source>
</evidence>
<dbReference type="InterPro" id="IPR001387">
    <property type="entry name" value="Cro/C1-type_HTH"/>
</dbReference>
<feature type="domain" description="HTH cro/C1-type" evidence="2">
    <location>
        <begin position="35"/>
        <end position="91"/>
    </location>
</feature>
<dbReference type="EMBL" id="RXWV01000012">
    <property type="protein sequence ID" value="RTX74723.1"/>
    <property type="molecule type" value="Genomic_DNA"/>
</dbReference>
<dbReference type="SMART" id="SM00530">
    <property type="entry name" value="HTH_XRE"/>
    <property type="match status" value="1"/>
</dbReference>
<protein>
    <submittedName>
        <fullName evidence="3">Transcriptional regulator</fullName>
    </submittedName>
</protein>
<dbReference type="Gene3D" id="1.10.260.40">
    <property type="entry name" value="lambda repressor-like DNA-binding domains"/>
    <property type="match status" value="1"/>
</dbReference>
<accession>A0AAJ4VJ09</accession>
<feature type="region of interest" description="Disordered" evidence="1">
    <location>
        <begin position="1"/>
        <end position="21"/>
    </location>
</feature>
<dbReference type="AlphaFoldDB" id="A0AAJ4VJ09"/>
<dbReference type="Pfam" id="PF01381">
    <property type="entry name" value="HTH_3"/>
    <property type="match status" value="1"/>
</dbReference>
<evidence type="ECO:0000256" key="1">
    <source>
        <dbReference type="SAM" id="MobiDB-lite"/>
    </source>
</evidence>
<dbReference type="GO" id="GO:0003677">
    <property type="term" value="F:DNA binding"/>
    <property type="evidence" value="ECO:0007669"/>
    <property type="project" value="InterPro"/>
</dbReference>
<comment type="caution">
    <text evidence="3">The sequence shown here is derived from an EMBL/GenBank/DDBJ whole genome shotgun (WGS) entry which is preliminary data.</text>
</comment>
<name>A0AAJ4VJ09_MAMSC</name>
<dbReference type="Proteomes" id="UP000274792">
    <property type="component" value="Unassembled WGS sequence"/>
</dbReference>
<dbReference type="RefSeq" id="WP_037590125.1">
    <property type="nucleotide sequence ID" value="NZ_CP120185.1"/>
</dbReference>
<reference evidence="3 4" key="1">
    <citation type="submission" date="2018-10" db="EMBL/GenBank/DDBJ databases">
        <title>A collection Staphylococci species genome sequencing.</title>
        <authorList>
            <person name="Cole K."/>
        </authorList>
    </citation>
    <scope>NUCLEOTIDE SEQUENCE [LARGE SCALE GENOMIC DNA]</scope>
    <source>
        <strain evidence="4">NCTC 12218</strain>
    </source>
</reference>
<sequence length="91" mass="10286">MSQTDKLIAKSISDNPHLAHEHKMARKKLRAAMLVVNLREEKGWSQRELANKLNKPQSTIARIENGDVNPSFGLMDEIAHLADKELTLTKL</sequence>
<dbReference type="CDD" id="cd00093">
    <property type="entry name" value="HTH_XRE"/>
    <property type="match status" value="1"/>
</dbReference>
<dbReference type="InterPro" id="IPR010982">
    <property type="entry name" value="Lambda_DNA-bd_dom_sf"/>
</dbReference>
<evidence type="ECO:0000313" key="3">
    <source>
        <dbReference type="EMBL" id="RTX74723.1"/>
    </source>
</evidence>
<evidence type="ECO:0000313" key="4">
    <source>
        <dbReference type="Proteomes" id="UP000274792"/>
    </source>
</evidence>
<gene>
    <name evidence="3" type="ORF">CD117_02025</name>
</gene>
<proteinExistence type="predicted"/>
<dbReference type="PROSITE" id="PS50943">
    <property type="entry name" value="HTH_CROC1"/>
    <property type="match status" value="1"/>
</dbReference>
<organism evidence="3 4">
    <name type="scientific">Mammaliicoccus sciuri</name>
    <name type="common">Staphylococcus sciuri</name>
    <dbReference type="NCBI Taxonomy" id="1296"/>
    <lineage>
        <taxon>Bacteria</taxon>
        <taxon>Bacillati</taxon>
        <taxon>Bacillota</taxon>
        <taxon>Bacilli</taxon>
        <taxon>Bacillales</taxon>
        <taxon>Staphylococcaceae</taxon>
        <taxon>Mammaliicoccus</taxon>
    </lineage>
</organism>
<dbReference type="SUPFAM" id="SSF47413">
    <property type="entry name" value="lambda repressor-like DNA-binding domains"/>
    <property type="match status" value="1"/>
</dbReference>